<dbReference type="NCBIfam" id="TIGR01369">
    <property type="entry name" value="CPSaseII_lrg"/>
    <property type="match status" value="1"/>
</dbReference>
<comment type="domain">
    <text evidence="16">The large subunit is composed of 2 ATP-grasp domains that are involved in binding the 2 ATP molecules needed for carbamoyl phosphate synthesis. The N-terminal ATP-grasp domain (referred to as the carboxyphosphate synthetic component) catalyzes the ATP-dependent phosphorylation of hydrogencarbonate to carboxyphosphate and the subsequent nucleophilic attack by ammonia to form a carbamate intermediate. The C-terminal ATP-grasp domain (referred to as the carbamoyl phosphate synthetic component) then catalyzes the phosphorylation of carbamate with the second ATP to form the end product carbamoyl phosphate. The reactive and unstable enzyme intermediates are sequentially channeled from one active site to the next through the interior of the protein over a distance of at least 96 A.</text>
</comment>
<evidence type="ECO:0000256" key="11">
    <source>
        <dbReference type="ARBA" id="ARBA00022842"/>
    </source>
</evidence>
<proteinExistence type="inferred from homology"/>
<reference evidence="18 19" key="1">
    <citation type="submission" date="2019-11" db="EMBL/GenBank/DDBJ databases">
        <authorList>
            <person name="Li X."/>
        </authorList>
    </citation>
    <scope>NUCLEOTIDE SEQUENCE [LARGE SCALE GENOMIC DNA]</scope>
    <source>
        <strain evidence="18 19">L9</strain>
    </source>
</reference>
<keyword evidence="4 16" id="KW-0055">Arginine biosynthesis</keyword>
<dbReference type="GO" id="GO:0046872">
    <property type="term" value="F:metal ion binding"/>
    <property type="evidence" value="ECO:0007669"/>
    <property type="project" value="UniProtKB-KW"/>
</dbReference>
<comment type="caution">
    <text evidence="16">Lacks conserved residue(s) required for the propagation of feature annotation.</text>
</comment>
<dbReference type="PROSITE" id="PS00866">
    <property type="entry name" value="CPSASE_1"/>
    <property type="match status" value="2"/>
</dbReference>
<keyword evidence="9 16" id="KW-0547">Nucleotide-binding</keyword>
<dbReference type="SUPFAM" id="SSF48108">
    <property type="entry name" value="Carbamoyl phosphate synthetase, large subunit connection domain"/>
    <property type="match status" value="1"/>
</dbReference>
<feature type="binding site" evidence="16">
    <location>
        <position position="176"/>
    </location>
    <ligand>
        <name>ATP</name>
        <dbReference type="ChEBI" id="CHEBI:30616"/>
        <label>1</label>
    </ligand>
</feature>
<feature type="binding site" evidence="16">
    <location>
        <position position="241"/>
    </location>
    <ligand>
        <name>ATP</name>
        <dbReference type="ChEBI" id="CHEBI:30616"/>
        <label>1</label>
    </ligand>
</feature>
<dbReference type="PROSITE" id="PS00867">
    <property type="entry name" value="CPSASE_2"/>
    <property type="match status" value="2"/>
</dbReference>
<evidence type="ECO:0000256" key="10">
    <source>
        <dbReference type="ARBA" id="ARBA00022840"/>
    </source>
</evidence>
<keyword evidence="19" id="KW-1185">Reference proteome</keyword>
<protein>
    <recommendedName>
        <fullName evidence="16">Carbamoyl phosphate synthase large chain</fullName>
        <ecNumber evidence="16">6.3.4.16</ecNumber>
        <ecNumber evidence="16">6.3.5.5</ecNumber>
    </recommendedName>
    <alternativeName>
        <fullName evidence="16">Carbamoyl phosphate synthetase ammonia chain</fullName>
    </alternativeName>
</protein>
<keyword evidence="10 16" id="KW-0067">ATP-binding</keyword>
<comment type="pathway">
    <text evidence="2 16">Amino-acid biosynthesis; L-arginine biosynthesis; carbamoyl phosphate from bicarbonate: step 1/1.</text>
</comment>
<keyword evidence="7" id="KW-0479">Metal-binding</keyword>
<evidence type="ECO:0000256" key="12">
    <source>
        <dbReference type="ARBA" id="ARBA00022975"/>
    </source>
</evidence>
<dbReference type="GO" id="GO:0005524">
    <property type="term" value="F:ATP binding"/>
    <property type="evidence" value="ECO:0007669"/>
    <property type="project" value="UniProtKB-UniRule"/>
</dbReference>
<feature type="binding site" evidence="16">
    <location>
        <position position="841"/>
    </location>
    <ligand>
        <name>Mg(2+)</name>
        <dbReference type="ChEBI" id="CHEBI:18420"/>
        <label>4</label>
    </ligand>
</feature>
<dbReference type="UniPathway" id="UPA00068">
    <property type="reaction ID" value="UER00171"/>
</dbReference>
<feature type="binding site" evidence="16">
    <location>
        <position position="841"/>
    </location>
    <ligand>
        <name>Mn(2+)</name>
        <dbReference type="ChEBI" id="CHEBI:29035"/>
        <label>3</label>
    </ligand>
</feature>
<feature type="binding site" evidence="16">
    <location>
        <position position="787"/>
    </location>
    <ligand>
        <name>ATP</name>
        <dbReference type="ChEBI" id="CHEBI:30616"/>
        <label>2</label>
    </ligand>
</feature>
<dbReference type="PROSITE" id="PS50975">
    <property type="entry name" value="ATP_GRASP"/>
    <property type="match status" value="2"/>
</dbReference>
<comment type="subunit">
    <text evidence="16">Composed of two chains; the small (or glutamine) chain promotes the hydrolysis of glutamine to ammonia, which is used by the large (or ammonia) chain to synthesize carbamoyl phosphate. Tetramer of heterodimers (alpha,beta)4.</text>
</comment>
<evidence type="ECO:0000256" key="7">
    <source>
        <dbReference type="ARBA" id="ARBA00022723"/>
    </source>
</evidence>
<dbReference type="SUPFAM" id="SSF56059">
    <property type="entry name" value="Glutathione synthetase ATP-binding domain-like"/>
    <property type="match status" value="2"/>
</dbReference>
<dbReference type="HAMAP" id="MF_01210_B">
    <property type="entry name" value="CPSase_L_chain_B"/>
    <property type="match status" value="1"/>
</dbReference>
<name>A0A6N8FC22_9BACI</name>
<comment type="cofactor">
    <cofactor evidence="16">
        <name>Mg(2+)</name>
        <dbReference type="ChEBI" id="CHEBI:18420"/>
    </cofactor>
    <cofactor evidence="16">
        <name>Mn(2+)</name>
        <dbReference type="ChEBI" id="CHEBI:29035"/>
    </cofactor>
    <text evidence="16">Binds 4 Mg(2+) or Mn(2+) ions per subunit.</text>
</comment>
<feature type="region of interest" description="Allosteric domain" evidence="16">
    <location>
        <begin position="939"/>
        <end position="1080"/>
    </location>
</feature>
<dbReference type="Pfam" id="PF02787">
    <property type="entry name" value="CPSase_L_D3"/>
    <property type="match status" value="1"/>
</dbReference>
<feature type="domain" description="ATP-grasp" evidence="17">
    <location>
        <begin position="675"/>
        <end position="870"/>
    </location>
</feature>
<feature type="binding site" evidence="16">
    <location>
        <position position="843"/>
    </location>
    <ligand>
        <name>Mn(2+)</name>
        <dbReference type="ChEBI" id="CHEBI:29035"/>
        <label>4</label>
    </ligand>
</feature>
<feature type="binding site" evidence="16">
    <location>
        <position position="210"/>
    </location>
    <ligand>
        <name>ATP</name>
        <dbReference type="ChEBI" id="CHEBI:30616"/>
        <label>1</label>
    </ligand>
</feature>
<evidence type="ECO:0000256" key="1">
    <source>
        <dbReference type="ARBA" id="ARBA00001936"/>
    </source>
</evidence>
<evidence type="ECO:0000256" key="2">
    <source>
        <dbReference type="ARBA" id="ARBA00005077"/>
    </source>
</evidence>
<dbReference type="GO" id="GO:0006541">
    <property type="term" value="P:glutamine metabolic process"/>
    <property type="evidence" value="ECO:0007669"/>
    <property type="project" value="TreeGrafter"/>
</dbReference>
<dbReference type="GO" id="GO:0006526">
    <property type="term" value="P:L-arginine biosynthetic process"/>
    <property type="evidence" value="ECO:0007669"/>
    <property type="project" value="UniProtKB-UniRule"/>
</dbReference>
<feature type="binding site" evidence="16">
    <location>
        <position position="786"/>
    </location>
    <ligand>
        <name>ATP</name>
        <dbReference type="ChEBI" id="CHEBI:30616"/>
        <label>2</label>
    </ligand>
</feature>
<feature type="binding site" evidence="16">
    <location>
        <position position="298"/>
    </location>
    <ligand>
        <name>ATP</name>
        <dbReference type="ChEBI" id="CHEBI:30616"/>
        <label>1</label>
    </ligand>
</feature>
<feature type="binding site" evidence="16">
    <location>
        <position position="755"/>
    </location>
    <ligand>
        <name>ATP</name>
        <dbReference type="ChEBI" id="CHEBI:30616"/>
        <label>2</label>
    </ligand>
</feature>
<accession>A0A6N8FC22</accession>
<dbReference type="InterPro" id="IPR058047">
    <property type="entry name" value="CPSase_preATP-grasp"/>
</dbReference>
<feature type="binding site" evidence="16">
    <location>
        <position position="753"/>
    </location>
    <ligand>
        <name>ATP</name>
        <dbReference type="ChEBI" id="CHEBI:30616"/>
        <label>2</label>
    </ligand>
</feature>
<comment type="function">
    <text evidence="16">Large subunit of the glutamine-dependent carbamoyl phosphate synthetase (CPSase). CPSase catalyzes the formation of carbamoyl phosphate from the ammonia moiety of glutamine, carbonate, and phosphate donated by ATP, constituting the first step of 2 biosynthetic pathways, one leading to arginine and/or urea and the other to pyrimidine nucleotides. The large subunit (synthetase) binds the substrates ammonia (free or transferred from glutamine from the small subunit), hydrogencarbonate and ATP and carries out an ATP-coupled ligase reaction, activating hydrogencarbonate by forming carboxy phosphate which reacts with ammonia to form carbamoyl phosphate.</text>
</comment>
<evidence type="ECO:0000256" key="3">
    <source>
        <dbReference type="ARBA" id="ARBA00009799"/>
    </source>
</evidence>
<dbReference type="GO" id="GO:0044205">
    <property type="term" value="P:'de novo' UMP biosynthetic process"/>
    <property type="evidence" value="ECO:0007669"/>
    <property type="project" value="UniProtKB-UniRule"/>
</dbReference>
<feature type="binding site" evidence="16">
    <location>
        <position position="827"/>
    </location>
    <ligand>
        <name>Mg(2+)</name>
        <dbReference type="ChEBI" id="CHEBI:18420"/>
        <label>3</label>
    </ligand>
</feature>
<dbReference type="PRINTS" id="PR00098">
    <property type="entry name" value="CPSASE"/>
</dbReference>
<feature type="binding site" evidence="16">
    <location>
        <position position="298"/>
    </location>
    <ligand>
        <name>Mg(2+)</name>
        <dbReference type="ChEBI" id="CHEBI:18420"/>
        <label>2</label>
    </ligand>
</feature>
<feature type="binding site" evidence="16">
    <location>
        <position position="284"/>
    </location>
    <ligand>
        <name>Mg(2+)</name>
        <dbReference type="ChEBI" id="CHEBI:18420"/>
        <label>1</label>
    </ligand>
</feature>
<dbReference type="InterPro" id="IPR006275">
    <property type="entry name" value="CPSase_lsu"/>
</dbReference>
<comment type="catalytic activity">
    <reaction evidence="14 16">
        <text>hydrogencarbonate + NH4(+) + 2 ATP = carbamoyl phosphate + 2 ADP + phosphate + 2 H(+)</text>
        <dbReference type="Rhea" id="RHEA:18029"/>
        <dbReference type="ChEBI" id="CHEBI:15378"/>
        <dbReference type="ChEBI" id="CHEBI:17544"/>
        <dbReference type="ChEBI" id="CHEBI:28938"/>
        <dbReference type="ChEBI" id="CHEBI:30616"/>
        <dbReference type="ChEBI" id="CHEBI:43474"/>
        <dbReference type="ChEBI" id="CHEBI:58228"/>
        <dbReference type="ChEBI" id="CHEBI:456216"/>
        <dbReference type="EC" id="6.3.4.16"/>
    </reaction>
</comment>
<dbReference type="UniPathway" id="UPA00070">
    <property type="reaction ID" value="UER00115"/>
</dbReference>
<keyword evidence="6 16" id="KW-0028">Amino-acid biosynthesis</keyword>
<dbReference type="Proteomes" id="UP000469125">
    <property type="component" value="Unassembled WGS sequence"/>
</dbReference>
<dbReference type="PANTHER" id="PTHR11405">
    <property type="entry name" value="CARBAMOYLTRANSFERASE FAMILY MEMBER"/>
    <property type="match status" value="1"/>
</dbReference>
<dbReference type="EMBL" id="WOCA01000001">
    <property type="protein sequence ID" value="MUK86905.1"/>
    <property type="molecule type" value="Genomic_DNA"/>
</dbReference>
<dbReference type="InterPro" id="IPR005479">
    <property type="entry name" value="CPAse_ATP-bd"/>
</dbReference>
<feature type="binding site" evidence="16">
    <location>
        <position position="300"/>
    </location>
    <ligand>
        <name>Mn(2+)</name>
        <dbReference type="ChEBI" id="CHEBI:29035"/>
        <label>2</label>
    </ligand>
</feature>
<dbReference type="InterPro" id="IPR005480">
    <property type="entry name" value="CPSase_lsu_oligo"/>
</dbReference>
<feature type="binding site" evidence="16">
    <location>
        <position position="242"/>
    </location>
    <ligand>
        <name>ATP</name>
        <dbReference type="ChEBI" id="CHEBI:30616"/>
        <label>1</label>
    </ligand>
</feature>
<evidence type="ECO:0000256" key="14">
    <source>
        <dbReference type="ARBA" id="ARBA00047359"/>
    </source>
</evidence>
<feature type="binding site" evidence="16">
    <location>
        <position position="785"/>
    </location>
    <ligand>
        <name>ATP</name>
        <dbReference type="ChEBI" id="CHEBI:30616"/>
        <label>2</label>
    </ligand>
</feature>
<dbReference type="InterPro" id="IPR005483">
    <property type="entry name" value="CPSase_dom"/>
</dbReference>
<feature type="binding site" evidence="16">
    <location>
        <position position="759"/>
    </location>
    <ligand>
        <name>ATP</name>
        <dbReference type="ChEBI" id="CHEBI:30616"/>
        <label>2</label>
    </ligand>
</feature>
<evidence type="ECO:0000256" key="9">
    <source>
        <dbReference type="ARBA" id="ARBA00022741"/>
    </source>
</evidence>
<evidence type="ECO:0000313" key="19">
    <source>
        <dbReference type="Proteomes" id="UP000469125"/>
    </source>
</evidence>
<feature type="binding site" evidence="16">
    <location>
        <position position="215"/>
    </location>
    <ligand>
        <name>ATP</name>
        <dbReference type="ChEBI" id="CHEBI:30616"/>
        <label>1</label>
    </ligand>
</feature>
<dbReference type="SMART" id="SM01096">
    <property type="entry name" value="CPSase_L_D3"/>
    <property type="match status" value="1"/>
</dbReference>
<comment type="pathway">
    <text evidence="16">Pyrimidine metabolism; UMP biosynthesis via de novo pathway; (S)-dihydroorotate from bicarbonate: step 1/3.</text>
</comment>
<feature type="binding site" evidence="16">
    <location>
        <position position="841"/>
    </location>
    <ligand>
        <name>Mg(2+)</name>
        <dbReference type="ChEBI" id="CHEBI:18420"/>
        <label>3</label>
    </ligand>
</feature>
<feature type="binding site" evidence="16">
    <location>
        <position position="175"/>
    </location>
    <ligand>
        <name>ATP</name>
        <dbReference type="ChEBI" id="CHEBI:30616"/>
        <label>1</label>
    </ligand>
</feature>
<dbReference type="AlphaFoldDB" id="A0A6N8FC22"/>
<feature type="binding site" evidence="16">
    <location>
        <position position="298"/>
    </location>
    <ligand>
        <name>Mn(2+)</name>
        <dbReference type="ChEBI" id="CHEBI:29035"/>
        <label>1</label>
    </ligand>
</feature>
<evidence type="ECO:0000256" key="6">
    <source>
        <dbReference type="ARBA" id="ARBA00022605"/>
    </source>
</evidence>
<organism evidence="18 19">
    <name type="scientific">Ornithinibacillus caprae</name>
    <dbReference type="NCBI Taxonomy" id="2678566"/>
    <lineage>
        <taxon>Bacteria</taxon>
        <taxon>Bacillati</taxon>
        <taxon>Bacillota</taxon>
        <taxon>Bacilli</taxon>
        <taxon>Bacillales</taxon>
        <taxon>Bacillaceae</taxon>
        <taxon>Ornithinibacillus</taxon>
    </lineage>
</organism>
<feature type="binding site" evidence="16">
    <location>
        <position position="169"/>
    </location>
    <ligand>
        <name>ATP</name>
        <dbReference type="ChEBI" id="CHEBI:30616"/>
        <label>1</label>
    </ligand>
</feature>
<dbReference type="FunFam" id="1.10.1030.10:FF:000002">
    <property type="entry name" value="Carbamoyl-phosphate synthase large chain"/>
    <property type="match status" value="1"/>
</dbReference>
<feature type="binding site" evidence="16">
    <location>
        <position position="208"/>
    </location>
    <ligand>
        <name>ATP</name>
        <dbReference type="ChEBI" id="CHEBI:30616"/>
        <label>1</label>
    </ligand>
</feature>
<feature type="binding site" evidence="16">
    <location>
        <position position="300"/>
    </location>
    <ligand>
        <name>Mg(2+)</name>
        <dbReference type="ChEBI" id="CHEBI:18420"/>
        <label>2</label>
    </ligand>
</feature>
<feature type="binding site" evidence="16">
    <location>
        <position position="284"/>
    </location>
    <ligand>
        <name>Mn(2+)</name>
        <dbReference type="ChEBI" id="CHEBI:29035"/>
        <label>1</label>
    </ligand>
</feature>
<dbReference type="FunFam" id="3.40.50.20:FF:000001">
    <property type="entry name" value="Carbamoyl-phosphate synthase large chain"/>
    <property type="match status" value="2"/>
</dbReference>
<keyword evidence="13" id="KW-0464">Manganese</keyword>
<evidence type="ECO:0000259" key="17">
    <source>
        <dbReference type="PROSITE" id="PS50975"/>
    </source>
</evidence>
<evidence type="ECO:0000256" key="13">
    <source>
        <dbReference type="ARBA" id="ARBA00023211"/>
    </source>
</evidence>
<dbReference type="EC" id="6.3.4.16" evidence="16"/>
<gene>
    <name evidence="16 18" type="primary">carB</name>
    <name evidence="18" type="ORF">GMD78_00620</name>
</gene>
<dbReference type="EC" id="6.3.5.5" evidence="16"/>
<comment type="catalytic activity">
    <reaction evidence="15 16">
        <text>hydrogencarbonate + L-glutamine + 2 ATP + H2O = carbamoyl phosphate + L-glutamate + 2 ADP + phosphate + 2 H(+)</text>
        <dbReference type="Rhea" id="RHEA:18633"/>
        <dbReference type="ChEBI" id="CHEBI:15377"/>
        <dbReference type="ChEBI" id="CHEBI:15378"/>
        <dbReference type="ChEBI" id="CHEBI:17544"/>
        <dbReference type="ChEBI" id="CHEBI:29985"/>
        <dbReference type="ChEBI" id="CHEBI:30616"/>
        <dbReference type="ChEBI" id="CHEBI:43474"/>
        <dbReference type="ChEBI" id="CHEBI:58228"/>
        <dbReference type="ChEBI" id="CHEBI:58359"/>
        <dbReference type="ChEBI" id="CHEBI:456216"/>
        <dbReference type="EC" id="6.3.5.5"/>
    </reaction>
</comment>
<dbReference type="PANTHER" id="PTHR11405:SF53">
    <property type="entry name" value="CARBAMOYL-PHOSPHATE SYNTHASE [AMMONIA], MITOCHONDRIAL"/>
    <property type="match status" value="1"/>
</dbReference>
<keyword evidence="12 16" id="KW-0665">Pyrimidine biosynthesis</keyword>
<comment type="caution">
    <text evidence="18">The sequence shown here is derived from an EMBL/GenBank/DDBJ whole genome shotgun (WGS) entry which is preliminary data.</text>
</comment>
<feature type="region of interest" description="Carboxyphosphate synthetic domain" evidence="16">
    <location>
        <begin position="1"/>
        <end position="401"/>
    </location>
</feature>
<evidence type="ECO:0000256" key="5">
    <source>
        <dbReference type="ARBA" id="ARBA00022598"/>
    </source>
</evidence>
<dbReference type="GO" id="GO:0005737">
    <property type="term" value="C:cytoplasm"/>
    <property type="evidence" value="ECO:0007669"/>
    <property type="project" value="TreeGrafter"/>
</dbReference>
<feature type="binding site" evidence="16">
    <location>
        <position position="843"/>
    </location>
    <ligand>
        <name>Mg(2+)</name>
        <dbReference type="ChEBI" id="CHEBI:18420"/>
        <label>4</label>
    </ligand>
</feature>
<feature type="binding site" evidence="16">
    <location>
        <position position="284"/>
    </location>
    <ligand>
        <name>ATP</name>
        <dbReference type="ChEBI" id="CHEBI:30616"/>
        <label>1</label>
    </ligand>
</feature>
<feature type="binding site" evidence="16">
    <location>
        <position position="784"/>
    </location>
    <ligand>
        <name>ATP</name>
        <dbReference type="ChEBI" id="CHEBI:30616"/>
        <label>2</label>
    </ligand>
</feature>
<keyword evidence="8 16" id="KW-0677">Repeat</keyword>
<dbReference type="FunFam" id="3.30.470.20:FF:000001">
    <property type="entry name" value="Carbamoyl-phosphate synthase large chain"/>
    <property type="match status" value="1"/>
</dbReference>
<dbReference type="Gene3D" id="3.30.470.20">
    <property type="entry name" value="ATP-grasp fold, B domain"/>
    <property type="match status" value="2"/>
</dbReference>
<dbReference type="GO" id="GO:0004088">
    <property type="term" value="F:carbamoyl-phosphate synthase (glutamine-hydrolyzing) activity"/>
    <property type="evidence" value="ECO:0007669"/>
    <property type="project" value="UniProtKB-UniRule"/>
</dbReference>
<dbReference type="InterPro" id="IPR011761">
    <property type="entry name" value="ATP-grasp"/>
</dbReference>
<dbReference type="InterPro" id="IPR013815">
    <property type="entry name" value="ATP_grasp_subdomain_1"/>
</dbReference>
<feature type="binding site" evidence="16">
    <location>
        <position position="298"/>
    </location>
    <ligand>
        <name>Mn(2+)</name>
        <dbReference type="ChEBI" id="CHEBI:29035"/>
        <label>2</label>
    </ligand>
</feature>
<dbReference type="NCBIfam" id="NF009455">
    <property type="entry name" value="PRK12815.1"/>
    <property type="match status" value="1"/>
</dbReference>
<dbReference type="SUPFAM" id="SSF52440">
    <property type="entry name" value="PreATP-grasp domain"/>
    <property type="match status" value="2"/>
</dbReference>
<keyword evidence="11" id="KW-0460">Magnesium</keyword>
<dbReference type="Pfam" id="PF02786">
    <property type="entry name" value="CPSase_L_D2"/>
    <property type="match status" value="2"/>
</dbReference>
<dbReference type="GO" id="GO:0004087">
    <property type="term" value="F:carbamoyl-phosphate synthase (ammonia) activity"/>
    <property type="evidence" value="ECO:0007669"/>
    <property type="project" value="UniProtKB-EC"/>
</dbReference>
<keyword evidence="5 16" id="KW-0436">Ligase</keyword>
<feature type="binding site" evidence="16">
    <location>
        <position position="298"/>
    </location>
    <ligand>
        <name>Mg(2+)</name>
        <dbReference type="ChEBI" id="CHEBI:18420"/>
        <label>1</label>
    </ligand>
</feature>
<dbReference type="Pfam" id="PF25596">
    <property type="entry name" value="CPSase_L_D1"/>
    <property type="match status" value="2"/>
</dbReference>
<dbReference type="InterPro" id="IPR036897">
    <property type="entry name" value="CarbamoylP_synth_lsu_oligo_sf"/>
</dbReference>
<dbReference type="NCBIfam" id="NF003671">
    <property type="entry name" value="PRK05294.1"/>
    <property type="match status" value="1"/>
</dbReference>
<dbReference type="FunFam" id="3.30.470.20:FF:000026">
    <property type="entry name" value="Carbamoyl-phosphate synthase large chain"/>
    <property type="match status" value="1"/>
</dbReference>
<evidence type="ECO:0000256" key="4">
    <source>
        <dbReference type="ARBA" id="ARBA00022571"/>
    </source>
</evidence>
<dbReference type="RefSeq" id="WP_155666137.1">
    <property type="nucleotide sequence ID" value="NZ_WOCA01000001.1"/>
</dbReference>
<feature type="domain" description="ATP-grasp" evidence="17">
    <location>
        <begin position="133"/>
        <end position="327"/>
    </location>
</feature>
<feature type="binding site" evidence="16">
    <location>
        <position position="243"/>
    </location>
    <ligand>
        <name>ATP</name>
        <dbReference type="ChEBI" id="CHEBI:30616"/>
        <label>1</label>
    </ligand>
</feature>
<feature type="binding site" evidence="16">
    <location>
        <position position="827"/>
    </location>
    <ligand>
        <name>Mn(2+)</name>
        <dbReference type="ChEBI" id="CHEBI:29035"/>
        <label>3</label>
    </ligand>
</feature>
<feature type="binding site" evidence="16">
    <location>
        <position position="129"/>
    </location>
    <ligand>
        <name>ATP</name>
        <dbReference type="ChEBI" id="CHEBI:30616"/>
        <label>1</label>
    </ligand>
</feature>
<evidence type="ECO:0000256" key="15">
    <source>
        <dbReference type="ARBA" id="ARBA00048816"/>
    </source>
</evidence>
<dbReference type="Gene3D" id="3.30.1490.20">
    <property type="entry name" value="ATP-grasp fold, A domain"/>
    <property type="match status" value="1"/>
</dbReference>
<evidence type="ECO:0000313" key="18">
    <source>
        <dbReference type="EMBL" id="MUK86905.1"/>
    </source>
</evidence>
<dbReference type="Gene3D" id="3.40.50.20">
    <property type="match status" value="2"/>
</dbReference>
<feature type="binding site" evidence="16">
    <location>
        <position position="711"/>
    </location>
    <ligand>
        <name>ATP</name>
        <dbReference type="ChEBI" id="CHEBI:30616"/>
        <label>2</label>
    </ligand>
</feature>
<feature type="binding site" evidence="16">
    <location>
        <position position="827"/>
    </location>
    <ligand>
        <name>ATP</name>
        <dbReference type="ChEBI" id="CHEBI:30616"/>
        <label>2</label>
    </ligand>
</feature>
<sequence length="1080" mass="119275">MPKLEHIHKVLVIGSGPIVIGQAAEFDYAGTQACIALKEEGIEVILVNNNPATIMTDEHIADKIFLEPLTSKSLENIIREEKPDGLLPTLGGQTGLNLAILLAEQGTLEKYGVQLLGTQIDTIKKGEDRELFKSLMKDLKEPVAESKSTNTIMEAVDFARSVGYPLIVRPAYTLGGAGGGIANDERELRKIVSNGLDASPIRQVLIEQSVQGWKEIEYEVIRDANDTCIIVCNMENIDPVGIHTGDSIVVAPSQTLTDRQYQMLRTSSCKVIRELGVVGGCNIQFALNPDSNEYIIIEVNPRVSRSSALASKATGYPIARIAAKLALGYNLDEVINPITGNTYASFEPAIDYIAIKIPRWPFDKFANADRILGTQMKATGEVMALARNLPAGINKAIRSLEIGVEKLHLPIIHQLTNEEINHALKVATDARLFVIAEAFRRGYTVEQIHEVTAINKYFLNGIYSLIETENILKKKEWKNITKFDFVTAKQMGFTDHTLADFWGVKVQEVRAKLKQEGIKPAYKMVDTCAGEFSAATPYFYSVWNEWDEVNALTKLRKVVVLGSGPIRIGQGVEFDYCSVHAAKSLQEQGIHAIVVNNNPETVSTDFNIADHLYFEPLTVEDVLHVIHKENADGVLVQFGGQTAINLAEGLEKAGVKILGTSLQAIESVEDRDQFYHLLQELTIPHIPGETVSDFLSATHVAAKIGYPVLIRPSYVIGGRGMAIIHNELQLLDFLSELQRTSNGTRIFPLLIDQFISGFELEIDAVCDGEDILIPGVFQHVERAGIHSGDSMAIFPAPNLTKEQKVLIEQYTQMISSSLNVKGIMNIQFVLSNDQKTIYILEVNPRASRTVPIVSKVTGVPMVDLATRIQMGETLKEQEWKLGLHQEIPFYAVKLPVYSTNKLPGIDPILGPEMKSTGEVIGLGKTVDVAMTKAFNWSENNICSLTNEDTIFLALENLEVAKKDGLIRLLSDCKANIAMDELTLHILQPYGIKAGQLISIQKAQSICLKGGFTIICSTKKYEKEQVVLRKNALKSNTTCFTSLETLQAFLQAKNSVNNEVRSIGEHRKEIGKLNIKGRVLR</sequence>
<dbReference type="InterPro" id="IPR016185">
    <property type="entry name" value="PreATP-grasp_dom_sf"/>
</dbReference>
<evidence type="ECO:0000256" key="16">
    <source>
        <dbReference type="HAMAP-Rule" id="MF_01210"/>
    </source>
</evidence>
<comment type="cofactor">
    <cofactor evidence="1">
        <name>Mn(2+)</name>
        <dbReference type="ChEBI" id="CHEBI:29035"/>
    </cofactor>
</comment>
<feature type="binding site" evidence="16">
    <location>
        <position position="841"/>
    </location>
    <ligand>
        <name>Mn(2+)</name>
        <dbReference type="ChEBI" id="CHEBI:29035"/>
        <label>4</label>
    </ligand>
</feature>
<feature type="binding site" evidence="16">
    <location>
        <position position="841"/>
    </location>
    <ligand>
        <name>ATP</name>
        <dbReference type="ChEBI" id="CHEBI:30616"/>
        <label>2</label>
    </ligand>
</feature>
<comment type="similarity">
    <text evidence="3 16">Belongs to the CarB family.</text>
</comment>
<dbReference type="Gene3D" id="1.10.1030.10">
    <property type="entry name" value="Carbamoyl-phosphate synthetase, large subunit oligomerisation domain"/>
    <property type="match status" value="1"/>
</dbReference>
<evidence type="ECO:0000256" key="8">
    <source>
        <dbReference type="ARBA" id="ARBA00022737"/>
    </source>
</evidence>